<proteinExistence type="predicted"/>
<reference evidence="1 2" key="1">
    <citation type="submission" date="2017-02" db="EMBL/GenBank/DDBJ databases">
        <title>Ketogulonicigenium robustum SPU B003 Genome sequencing and assembly.</title>
        <authorList>
            <person name="Li Y."/>
            <person name="Liu L."/>
            <person name="Wang C."/>
            <person name="Zhang M."/>
            <person name="Zhang T."/>
            <person name="Zhang Y."/>
        </authorList>
    </citation>
    <scope>NUCLEOTIDE SEQUENCE [LARGE SCALE GENOMIC DNA]</scope>
    <source>
        <strain evidence="1 2">SPU_B003</strain>
    </source>
</reference>
<evidence type="ECO:0000313" key="1">
    <source>
        <dbReference type="EMBL" id="ARO13368.1"/>
    </source>
</evidence>
<sequence>MIRKELCAIVGMTIPTFNSHRRNGDLPFKIDNSEGKDAAGRIWSNFTIHHAAKMLAARNLCDAHNITWAEAAKIMREPSTACGPYGVGHSYFEKDNIFIAQVEFANSRTNEDPQFMPRITLYKGLLQDIMESANSRAIAYTNSRKEGRAPQDEDICISSISAVNLSHNYKLAKKIAEHLGIDLQENDYALDPNGIE</sequence>
<accession>A0A1W6NVU5</accession>
<evidence type="ECO:0000313" key="2">
    <source>
        <dbReference type="Proteomes" id="UP000242447"/>
    </source>
</evidence>
<dbReference type="RefSeq" id="WP_085785102.1">
    <property type="nucleotide sequence ID" value="NZ_CP019937.1"/>
</dbReference>
<dbReference type="EMBL" id="CP019937">
    <property type="protein sequence ID" value="ARO13368.1"/>
    <property type="molecule type" value="Genomic_DNA"/>
</dbReference>
<keyword evidence="2" id="KW-1185">Reference proteome</keyword>
<dbReference type="AlphaFoldDB" id="A0A1W6NVU5"/>
<organism evidence="1 2">
    <name type="scientific">Ketogulonicigenium robustum</name>
    <dbReference type="NCBI Taxonomy" id="92947"/>
    <lineage>
        <taxon>Bacteria</taxon>
        <taxon>Pseudomonadati</taxon>
        <taxon>Pseudomonadota</taxon>
        <taxon>Alphaproteobacteria</taxon>
        <taxon>Rhodobacterales</taxon>
        <taxon>Roseobacteraceae</taxon>
        <taxon>Ketogulonicigenium</taxon>
    </lineage>
</organism>
<name>A0A1W6NVU5_9RHOB</name>
<gene>
    <name evidence="1" type="ORF">BVG79_00006</name>
</gene>
<protein>
    <submittedName>
        <fullName evidence="1">Uncharacterized protein</fullName>
    </submittedName>
</protein>
<dbReference type="KEGG" id="kro:BVG79_00006"/>
<dbReference type="OrthoDB" id="9832044at2"/>
<dbReference type="Proteomes" id="UP000242447">
    <property type="component" value="Chromosome"/>
</dbReference>
<dbReference type="STRING" id="92947.BVG79_00006"/>